<dbReference type="VEuPathDB" id="FungiDB:I7I52_07293"/>
<sequence length="90" mass="10579">MNPRLPLPPSPNSPGVLEWRIQHRRRKYTPPKSNQNAPCHSYCPRFRNHSDVALASAVQKYMWQNDELSPSENFEMERFSRGCELRDPVK</sequence>
<dbReference type="GO" id="GO:0051213">
    <property type="term" value="F:dioxygenase activity"/>
    <property type="evidence" value="ECO:0007669"/>
    <property type="project" value="UniProtKB-KW"/>
</dbReference>
<dbReference type="Proteomes" id="UP000670092">
    <property type="component" value="Unassembled WGS sequence"/>
</dbReference>
<dbReference type="EMBL" id="JAEVHI010000005">
    <property type="protein sequence ID" value="KAG5290306.1"/>
    <property type="molecule type" value="Genomic_DNA"/>
</dbReference>
<keyword evidence="1" id="KW-0223">Dioxygenase</keyword>
<comment type="caution">
    <text evidence="1">The sequence shown here is derived from an EMBL/GenBank/DDBJ whole genome shotgun (WGS) entry which is preliminary data.</text>
</comment>
<gene>
    <name evidence="1" type="ORF">I7I52_07293</name>
</gene>
<evidence type="ECO:0000313" key="2">
    <source>
        <dbReference type="Proteomes" id="UP000670092"/>
    </source>
</evidence>
<dbReference type="AlphaFoldDB" id="A0A8H7YFR9"/>
<evidence type="ECO:0000313" key="1">
    <source>
        <dbReference type="EMBL" id="KAG5290306.1"/>
    </source>
</evidence>
<reference evidence="1 2" key="1">
    <citation type="submission" date="2021-01" db="EMBL/GenBank/DDBJ databases">
        <title>Chromosome-level genome assembly of a human fungal pathogen reveals clustering of transcriptionally co-regulated genes.</title>
        <authorList>
            <person name="Voorhies M."/>
            <person name="Cohen S."/>
            <person name="Shea T.P."/>
            <person name="Petrus S."/>
            <person name="Munoz J.F."/>
            <person name="Poplawski S."/>
            <person name="Goldman W.E."/>
            <person name="Michael T."/>
            <person name="Cuomo C.A."/>
            <person name="Sil A."/>
            <person name="Beyhan S."/>
        </authorList>
    </citation>
    <scope>NUCLEOTIDE SEQUENCE [LARGE SCALE GENOMIC DNA]</scope>
    <source>
        <strain evidence="1 2">G184AR</strain>
    </source>
</reference>
<keyword evidence="1" id="KW-0560">Oxidoreductase</keyword>
<accession>A0A8H7YFR9</accession>
<proteinExistence type="predicted"/>
<protein>
    <submittedName>
        <fullName evidence="1">Phytanoyl-CoA dioxygenase</fullName>
    </submittedName>
</protein>
<name>A0A8H7YFR9_AJECA</name>
<organism evidence="1 2">
    <name type="scientific">Ajellomyces capsulatus</name>
    <name type="common">Darling's disease fungus</name>
    <name type="synonym">Histoplasma capsulatum</name>
    <dbReference type="NCBI Taxonomy" id="5037"/>
    <lineage>
        <taxon>Eukaryota</taxon>
        <taxon>Fungi</taxon>
        <taxon>Dikarya</taxon>
        <taxon>Ascomycota</taxon>
        <taxon>Pezizomycotina</taxon>
        <taxon>Eurotiomycetes</taxon>
        <taxon>Eurotiomycetidae</taxon>
        <taxon>Onygenales</taxon>
        <taxon>Ajellomycetaceae</taxon>
        <taxon>Histoplasma</taxon>
    </lineage>
</organism>